<evidence type="ECO:0000259" key="3">
    <source>
        <dbReference type="Pfam" id="PF26527"/>
    </source>
</evidence>
<evidence type="ECO:0000256" key="1">
    <source>
        <dbReference type="SAM" id="MobiDB-lite"/>
    </source>
</evidence>
<name>A0A3S5Y2P4_RHOH1</name>
<dbReference type="Pfam" id="PF26527">
    <property type="entry name" value="DUF8176"/>
    <property type="match status" value="1"/>
</dbReference>
<feature type="domain" description="DUF8176" evidence="3">
    <location>
        <begin position="140"/>
        <end position="255"/>
    </location>
</feature>
<accession>A0A3S5Y2P4</accession>
<sequence length="259" mass="26523">MAIDNGNGPALFPDVTEHYESEPAESAVAPSVPIPAADAVSAAPTPEESAPQELTPDFEHRPAWLADPHAEPEPEQPARAARRPLVVASAAVSVLAVAAAVTAVVLTGGDRETAGSAVPAAGASATAQGPAPGASVTGAGWCAEEVSDGRSVGRGPGTVDNGPGVIRAFDHAYYAQRDGGRVASLMLTPNPVPEIQKWIDDVQVGTEHCVTIASTADPNAYMVDLVLRMPDGTDGTIRQRITVAASPDGFKIATVEDLR</sequence>
<dbReference type="KEGG" id="req:REQ_07130"/>
<dbReference type="RefSeq" id="WP_013414867.1">
    <property type="nucleotide sequence ID" value="NC_014659.1"/>
</dbReference>
<reference evidence="4" key="1">
    <citation type="journal article" date="2010" name="PLoS Genet.">
        <title>The genome of a pathogenic rhodococcus: cooptive virulence underpinned by key gene acquisitions.</title>
        <authorList>
            <person name="Letek M."/>
            <person name="Gonzalez P."/>
            <person name="Macarthur I."/>
            <person name="Rodriguez H."/>
            <person name="Freeman T.C."/>
            <person name="Valero-Rello A."/>
            <person name="Blanco M."/>
            <person name="Buckley T."/>
            <person name="Cherevach I."/>
            <person name="Fahey R."/>
            <person name="Hapeshi A."/>
            <person name="Holdstock J."/>
            <person name="Leadon D."/>
            <person name="Navas J."/>
            <person name="Ocampo A."/>
            <person name="Quail M.A."/>
            <person name="Sanders M."/>
            <person name="Scortti M.M."/>
            <person name="Prescott J.F."/>
            <person name="Fogarty U."/>
            <person name="Meijer W.G."/>
            <person name="Parkhill J."/>
            <person name="Bentley S.D."/>
            <person name="Vazquez-Boland J.A."/>
        </authorList>
    </citation>
    <scope>NUCLEOTIDE SEQUENCE [LARGE SCALE GENOMIC DNA]</scope>
    <source>
        <strain evidence="4 5">103S</strain>
    </source>
</reference>
<evidence type="ECO:0000256" key="2">
    <source>
        <dbReference type="SAM" id="Phobius"/>
    </source>
</evidence>
<evidence type="ECO:0000313" key="5">
    <source>
        <dbReference type="Proteomes" id="UP000006892"/>
    </source>
</evidence>
<organism evidence="4">
    <name type="scientific">Rhodococcus hoagii (strain 103S)</name>
    <name type="common">Rhodococcus equi</name>
    <dbReference type="NCBI Taxonomy" id="685727"/>
    <lineage>
        <taxon>Bacteria</taxon>
        <taxon>Bacillati</taxon>
        <taxon>Actinomycetota</taxon>
        <taxon>Actinomycetes</taxon>
        <taxon>Mycobacteriales</taxon>
        <taxon>Nocardiaceae</taxon>
        <taxon>Prescottella</taxon>
    </lineage>
</organism>
<dbReference type="InterPro" id="IPR058489">
    <property type="entry name" value="DUF8176"/>
</dbReference>
<feature type="compositionally biased region" description="Low complexity" evidence="1">
    <location>
        <begin position="24"/>
        <end position="47"/>
    </location>
</feature>
<protein>
    <submittedName>
        <fullName evidence="4">Membrane protein</fullName>
    </submittedName>
</protein>
<gene>
    <name evidence="4" type="ordered locus">REQ_07130</name>
</gene>
<feature type="region of interest" description="Disordered" evidence="1">
    <location>
        <begin position="1"/>
        <end position="61"/>
    </location>
</feature>
<keyword evidence="2" id="KW-0472">Membrane</keyword>
<dbReference type="Proteomes" id="UP001154400">
    <property type="component" value="Chromosome"/>
</dbReference>
<evidence type="ECO:0000313" key="4">
    <source>
        <dbReference type="EMBL" id="CBH46830.1"/>
    </source>
</evidence>
<feature type="transmembrane region" description="Helical" evidence="2">
    <location>
        <begin position="85"/>
        <end position="106"/>
    </location>
</feature>
<proteinExistence type="predicted"/>
<dbReference type="EMBL" id="FN563149">
    <property type="protein sequence ID" value="CBH46830.1"/>
    <property type="molecule type" value="Genomic_DNA"/>
</dbReference>
<dbReference type="AlphaFoldDB" id="A0A3S5Y2P4"/>
<keyword evidence="2" id="KW-1133">Transmembrane helix</keyword>
<keyword evidence="2" id="KW-0812">Transmembrane</keyword>